<name>A0ACD4PI72_9BACT</name>
<evidence type="ECO:0000313" key="2">
    <source>
        <dbReference type="Proteomes" id="UP001213039"/>
    </source>
</evidence>
<reference evidence="1" key="1">
    <citation type="submission" date="2022-12" db="EMBL/GenBank/DDBJ databases">
        <authorList>
            <consortium name="Asia Pacific Centre for Animal Health"/>
            <person name="Klose S.M."/>
            <person name="Legione A.R."/>
            <person name="Monotti I."/>
            <person name="Bushell R."/>
            <person name="Marenda M.S."/>
            <person name="Sugiyama T."/>
            <person name="Browning G.F."/>
            <person name="Vaz P.K."/>
        </authorList>
    </citation>
    <scope>NUCLEOTIDE SEQUENCE</scope>
    <source>
        <strain evidence="1">Felid995</strain>
    </source>
</reference>
<keyword evidence="1" id="KW-0547">Nucleotide-binding</keyword>
<accession>A0ACD4PI72</accession>
<dbReference type="Proteomes" id="UP001213039">
    <property type="component" value="Chromosome"/>
</dbReference>
<dbReference type="EMBL" id="CP114370">
    <property type="protein sequence ID" value="WBP84389.1"/>
    <property type="molecule type" value="Genomic_DNA"/>
</dbReference>
<evidence type="ECO:0000313" key="1">
    <source>
        <dbReference type="EMBL" id="WBP84389.1"/>
    </source>
</evidence>
<sequence>MIKMFKILPRKTKFQFFLGIFVLLINVGLTMMTPIFISQFLPLLINKDSEFSIHLFKHVIFATNTFQKALTFLISITVALIVLGAITSFVSLWIIIWAGENASNFYRDSLYKKYQKLSLKDISHFTVESLITRVDDDVAIFWDFLIGATSALIKAPLFIAFGLTFALVTDLTLTLTIVAIVPLLVGSIIYILIKVMPLIKKGRATLEANTKAVNETILGARFIKAYNLQEYQFNKFSDANTKWLGNNTKIFNIFAISMPFFFFSVNLIVVLIFIGSYKLFIDNPDQDIPQLIAKINTFIEYEFMMALGVSMFGQFLGTFFRAKVSSKRIIEILDTKYDNLKVLEGKILDPNKSNYSIEFKNFSFKYFDTAEHYALENINFKINEGETLGIIGPTGSGKSTIANLLINNMKYSQGNILIDGQEVSQINSRSLHNNVGVVYQEALLYSGTVKTNLLFAKEDASQEELNYATNAACASEFINSFSDTFDHKIEQRGKNLSGGQKQRLSIARTLLTKPKVLILDDTTSALDNITTKKVINNINESYNCTTVIISQKINSIKHADKIIVLDNGKIIASGTHEELVASCPWYEDVYKNQLDQ</sequence>
<keyword evidence="1" id="KW-0067">ATP-binding</keyword>
<protein>
    <submittedName>
        <fullName evidence="1">ABC transporter ATP-binding protein/permease</fullName>
    </submittedName>
</protein>
<proteinExistence type="predicted"/>
<gene>
    <name evidence="1" type="ORF">Me_995_000591</name>
</gene>
<keyword evidence="2" id="KW-1185">Reference proteome</keyword>
<organism evidence="1 2">
    <name type="scientific">Mycoplasmopsis edwardii</name>
    <dbReference type="NCBI Taxonomy" id="53558"/>
    <lineage>
        <taxon>Bacteria</taxon>
        <taxon>Bacillati</taxon>
        <taxon>Mycoplasmatota</taxon>
        <taxon>Mycoplasmoidales</taxon>
        <taxon>Metamycoplasmataceae</taxon>
        <taxon>Mycoplasmopsis</taxon>
    </lineage>
</organism>